<accession>A0A8J4U9S3</accession>
<gene>
    <name evidence="2" type="primary">mtmr4</name>
    <name evidence="2" type="ORF">DAT39_007110</name>
</gene>
<feature type="non-terminal residue" evidence="2">
    <location>
        <position position="1"/>
    </location>
</feature>
<evidence type="ECO:0000256" key="1">
    <source>
        <dbReference type="SAM" id="MobiDB-lite"/>
    </source>
</evidence>
<dbReference type="AlphaFoldDB" id="A0A8J4U9S3"/>
<feature type="compositionally biased region" description="Basic and acidic residues" evidence="1">
    <location>
        <begin position="29"/>
        <end position="38"/>
    </location>
</feature>
<comment type="caution">
    <text evidence="2">The sequence shown here is derived from an EMBL/GenBank/DDBJ whole genome shotgun (WGS) entry which is preliminary data.</text>
</comment>
<dbReference type="OrthoDB" id="8689195at2759"/>
<sequence>MSWSREKKVILAKERDLVNREPTWNHRLSKQERWRRQSPDPLKTSVDNMGEEGPPSLEYIQAKDLFPQKELVKEDDSLQ</sequence>
<dbReference type="Proteomes" id="UP000727407">
    <property type="component" value="Unassembled WGS sequence"/>
</dbReference>
<organism evidence="2 3">
    <name type="scientific">Clarias magur</name>
    <name type="common">Asian catfish</name>
    <name type="synonym">Macropteronotus magur</name>
    <dbReference type="NCBI Taxonomy" id="1594786"/>
    <lineage>
        <taxon>Eukaryota</taxon>
        <taxon>Metazoa</taxon>
        <taxon>Chordata</taxon>
        <taxon>Craniata</taxon>
        <taxon>Vertebrata</taxon>
        <taxon>Euteleostomi</taxon>
        <taxon>Actinopterygii</taxon>
        <taxon>Neopterygii</taxon>
        <taxon>Teleostei</taxon>
        <taxon>Ostariophysi</taxon>
        <taxon>Siluriformes</taxon>
        <taxon>Clariidae</taxon>
        <taxon>Clarias</taxon>
    </lineage>
</organism>
<keyword evidence="3" id="KW-1185">Reference proteome</keyword>
<evidence type="ECO:0000313" key="3">
    <source>
        <dbReference type="Proteomes" id="UP000727407"/>
    </source>
</evidence>
<feature type="region of interest" description="Disordered" evidence="1">
    <location>
        <begin position="23"/>
        <end position="63"/>
    </location>
</feature>
<evidence type="ECO:0000313" key="2">
    <source>
        <dbReference type="EMBL" id="KAF5903143.1"/>
    </source>
</evidence>
<proteinExistence type="predicted"/>
<dbReference type="EMBL" id="QNUK01000078">
    <property type="protein sequence ID" value="KAF5903143.1"/>
    <property type="molecule type" value="Genomic_DNA"/>
</dbReference>
<name>A0A8J4U9S3_CLAMG</name>
<protein>
    <submittedName>
        <fullName evidence="2">Myotubularin-related protein 4 isoform X1</fullName>
    </submittedName>
</protein>
<reference evidence="2" key="1">
    <citation type="submission" date="2020-07" db="EMBL/GenBank/DDBJ databases">
        <title>Clarias magur genome sequencing, assembly and annotation.</title>
        <authorList>
            <person name="Kushwaha B."/>
            <person name="Kumar R."/>
            <person name="Das P."/>
            <person name="Joshi C.G."/>
            <person name="Kumar D."/>
            <person name="Nagpure N.S."/>
            <person name="Pandey M."/>
            <person name="Agarwal S."/>
            <person name="Srivastava S."/>
            <person name="Singh M."/>
            <person name="Sahoo L."/>
            <person name="Jayasankar P."/>
            <person name="Meher P.K."/>
            <person name="Koringa P.G."/>
            <person name="Iquebal M.A."/>
            <person name="Das S.P."/>
            <person name="Bit A."/>
            <person name="Patnaik S."/>
            <person name="Patel N."/>
            <person name="Shah T.M."/>
            <person name="Hinsu A."/>
            <person name="Jena J.K."/>
        </authorList>
    </citation>
    <scope>NUCLEOTIDE SEQUENCE</scope>
    <source>
        <strain evidence="2">CIFAMagur01</strain>
        <tissue evidence="2">Testis</tissue>
    </source>
</reference>